<proteinExistence type="predicted"/>
<reference evidence="2" key="1">
    <citation type="journal article" date="2021" name="Polymers (Basel)">
        <title>Highly Stretchable Bacterial Cellulose Produced by Komagataeibacter hansenii SI1.</title>
        <authorList>
            <person name="Cielecka I."/>
            <person name="Ryngajllo M."/>
            <person name="Maniukiewicz W."/>
            <person name="Bielecki S."/>
        </authorList>
    </citation>
    <scope>NUCLEOTIDE SEQUENCE</scope>
    <source>
        <strain evidence="2">SI1</strain>
    </source>
</reference>
<gene>
    <name evidence="2" type="ORF">K1W68_00585</name>
</gene>
<name>A0AAW5EKN6_NOVHA</name>
<evidence type="ECO:0008006" key="4">
    <source>
        <dbReference type="Google" id="ProtNLM"/>
    </source>
</evidence>
<reference evidence="2" key="2">
    <citation type="submission" date="2022-03" db="EMBL/GenBank/DDBJ databases">
        <authorList>
            <person name="Ryngajllo M."/>
            <person name="Jacek P."/>
            <person name="Kubiak K."/>
        </authorList>
    </citation>
    <scope>NUCLEOTIDE SEQUENCE</scope>
    <source>
        <strain evidence="2">SI1</strain>
    </source>
</reference>
<dbReference type="AlphaFoldDB" id="A0AAW5EKN6"/>
<feature type="region of interest" description="Disordered" evidence="1">
    <location>
        <begin position="40"/>
        <end position="64"/>
    </location>
</feature>
<dbReference type="EMBL" id="JAIBCX010000001">
    <property type="protein sequence ID" value="MCJ8352502.1"/>
    <property type="molecule type" value="Genomic_DNA"/>
</dbReference>
<dbReference type="Proteomes" id="UP001202887">
    <property type="component" value="Unassembled WGS sequence"/>
</dbReference>
<organism evidence="2 3">
    <name type="scientific">Novacetimonas hansenii</name>
    <name type="common">Komagataeibacter hansenii</name>
    <dbReference type="NCBI Taxonomy" id="436"/>
    <lineage>
        <taxon>Bacteria</taxon>
        <taxon>Pseudomonadati</taxon>
        <taxon>Pseudomonadota</taxon>
        <taxon>Alphaproteobacteria</taxon>
        <taxon>Acetobacterales</taxon>
        <taxon>Acetobacteraceae</taxon>
        <taxon>Novacetimonas</taxon>
    </lineage>
</organism>
<dbReference type="RefSeq" id="WP_247065891.1">
    <property type="nucleotide sequence ID" value="NZ_CP094848.1"/>
</dbReference>
<evidence type="ECO:0000313" key="3">
    <source>
        <dbReference type="Proteomes" id="UP001202887"/>
    </source>
</evidence>
<evidence type="ECO:0000256" key="1">
    <source>
        <dbReference type="SAM" id="MobiDB-lite"/>
    </source>
</evidence>
<comment type="caution">
    <text evidence="2">The sequence shown here is derived from an EMBL/GenBank/DDBJ whole genome shotgun (WGS) entry which is preliminary data.</text>
</comment>
<sequence length="64" mass="6920">MNTRHAYSCGAHSRRARMAWAMTCIIALSVAGSVLGACGRIGPPQPPGPRSDFTYNRTYPAPDR</sequence>
<protein>
    <recommendedName>
        <fullName evidence="4">Lipoprotein</fullName>
    </recommendedName>
</protein>
<accession>A0AAW5EKN6</accession>
<evidence type="ECO:0000313" key="2">
    <source>
        <dbReference type="EMBL" id="MCJ8352502.1"/>
    </source>
</evidence>